<dbReference type="EMBL" id="ATHJ01000128">
    <property type="protein sequence ID" value="EPR33262.1"/>
    <property type="molecule type" value="Genomic_DNA"/>
</dbReference>
<proteinExistence type="predicted"/>
<sequence>MPLQPFDGNTFVAFTDISGFKEMMKDGNRASKAMSRLYSSAYDALRDNPAVNGLFISDCGIMFSRGDSPAQKLSAMLQVVKRINESLLEHSIMLTTSIAWGHFSYHDRIEFDGIEKNPIYGSGYLSAFMDNETGKPKIKPGECRILKNSMTELPETDQELFLQESTTHYQYFWNVRSPDDIEGFKRRYKDSYSLKYAGMLSALRGENVRENE</sequence>
<dbReference type="Proteomes" id="UP000014977">
    <property type="component" value="Unassembled WGS sequence"/>
</dbReference>
<evidence type="ECO:0000313" key="1">
    <source>
        <dbReference type="EMBL" id="EPR33262.1"/>
    </source>
</evidence>
<dbReference type="STRING" id="897.B2D07_02530"/>
<evidence type="ECO:0008006" key="3">
    <source>
        <dbReference type="Google" id="ProtNLM"/>
    </source>
</evidence>
<accession>S7T807</accession>
<protein>
    <recommendedName>
        <fullName evidence="3">Guanylate cyclase domain-containing protein</fullName>
    </recommendedName>
</protein>
<keyword evidence="2" id="KW-1185">Reference proteome</keyword>
<name>S7T807_DESML</name>
<organism evidence="1 2">
    <name type="scientific">Desulfococcus multivorans DSM 2059</name>
    <dbReference type="NCBI Taxonomy" id="1121405"/>
    <lineage>
        <taxon>Bacteria</taxon>
        <taxon>Pseudomonadati</taxon>
        <taxon>Thermodesulfobacteriota</taxon>
        <taxon>Desulfobacteria</taxon>
        <taxon>Desulfobacterales</taxon>
        <taxon>Desulfococcaceae</taxon>
        <taxon>Desulfococcus</taxon>
    </lineage>
</organism>
<dbReference type="OrthoDB" id="1439729at2"/>
<evidence type="ECO:0000313" key="2">
    <source>
        <dbReference type="Proteomes" id="UP000014977"/>
    </source>
</evidence>
<comment type="caution">
    <text evidence="1">The sequence shown here is derived from an EMBL/GenBank/DDBJ whole genome shotgun (WGS) entry which is preliminary data.</text>
</comment>
<gene>
    <name evidence="1" type="ORF">dsmv_3518</name>
</gene>
<dbReference type="AlphaFoldDB" id="S7T807"/>
<reference evidence="1 2" key="1">
    <citation type="journal article" date="2013" name="Genome Announc.">
        <title>Draft genome sequences for three mercury-methylating, sulfate-reducing bacteria.</title>
        <authorList>
            <person name="Brown S.D."/>
            <person name="Hurt R.A.Jr."/>
            <person name="Gilmour C.C."/>
            <person name="Elias D.A."/>
        </authorList>
    </citation>
    <scope>NUCLEOTIDE SEQUENCE [LARGE SCALE GENOMIC DNA]</scope>
    <source>
        <strain evidence="1 2">DSM 2059</strain>
    </source>
</reference>
<dbReference type="RefSeq" id="WP_020878674.1">
    <property type="nucleotide sequence ID" value="NZ_ATHJ01000128.1"/>
</dbReference>